<evidence type="ECO:0000256" key="1">
    <source>
        <dbReference type="SAM" id="MobiDB-lite"/>
    </source>
</evidence>
<evidence type="ECO:0000259" key="2">
    <source>
        <dbReference type="Pfam" id="PF04773"/>
    </source>
</evidence>
<gene>
    <name evidence="4" type="ORF">C7444_1104</name>
</gene>
<comment type="caution">
    <text evidence="4">The sequence shown here is derived from an EMBL/GenBank/DDBJ whole genome shotgun (WGS) entry which is preliminary data.</text>
</comment>
<dbReference type="Pfam" id="PF16220">
    <property type="entry name" value="DUF4880"/>
    <property type="match status" value="1"/>
</dbReference>
<name>A0A318H2R2_9BURK</name>
<feature type="region of interest" description="Disordered" evidence="1">
    <location>
        <begin position="1"/>
        <end position="20"/>
    </location>
</feature>
<protein>
    <submittedName>
        <fullName evidence="4">FecR family protein</fullName>
    </submittedName>
</protein>
<sequence>MPHPGQAAGPVPSGDGEARPRLEAEAAQWLVRRQDGLTPPEQVELQGWLAADPARVVALDRLAALWRDLDGLPVSDVAALKAGLAAPQPVLRPPVTASRRPPLAPSRWAGLLPRLAGAGGAASVALAGWLAWSQWQLQPTYQRSLVSARGQQLPVALPDGSALRLDTATRLDVALYRQRREVRLPEGQAMFDIRRDPQRPFHVLAGPLRITVLGTRFSVRHTQAGLAAGQVHVVVEEGRVRVAQAVAAGERAAAGGPVTEGEFVELGAGQSVEADARGRFAQVHSVRTGAAMAWRDGRLVLSDVPLGEVLAEFERYADTGLRIRDPAVAALRLNGSFDLRQVPALRRSLTLALPVRLVPAPDGRTDIVAGR</sequence>
<accession>A0A318H2R2</accession>
<dbReference type="GO" id="GO:0016989">
    <property type="term" value="F:sigma factor antagonist activity"/>
    <property type="evidence" value="ECO:0007669"/>
    <property type="project" value="TreeGrafter"/>
</dbReference>
<evidence type="ECO:0000259" key="3">
    <source>
        <dbReference type="Pfam" id="PF16220"/>
    </source>
</evidence>
<dbReference type="PANTHER" id="PTHR30273:SF2">
    <property type="entry name" value="PROTEIN FECR"/>
    <property type="match status" value="1"/>
</dbReference>
<evidence type="ECO:0000313" key="5">
    <source>
        <dbReference type="Proteomes" id="UP000247811"/>
    </source>
</evidence>
<dbReference type="EMBL" id="QJJS01000010">
    <property type="protein sequence ID" value="PXW95159.1"/>
    <property type="molecule type" value="Genomic_DNA"/>
</dbReference>
<dbReference type="PANTHER" id="PTHR30273">
    <property type="entry name" value="PERIPLASMIC SIGNAL SENSOR AND SIGMA FACTOR ACTIVATOR FECR-RELATED"/>
    <property type="match status" value="1"/>
</dbReference>
<feature type="domain" description="FecR N-terminal" evidence="3">
    <location>
        <begin position="25"/>
        <end position="65"/>
    </location>
</feature>
<feature type="domain" description="FecR protein" evidence="2">
    <location>
        <begin position="146"/>
        <end position="241"/>
    </location>
</feature>
<dbReference type="Pfam" id="PF04773">
    <property type="entry name" value="FecR"/>
    <property type="match status" value="1"/>
</dbReference>
<dbReference type="PIRSF" id="PIRSF018266">
    <property type="entry name" value="FecR"/>
    <property type="match status" value="1"/>
</dbReference>
<dbReference type="OrthoDB" id="1100567at2"/>
<dbReference type="AlphaFoldDB" id="A0A318H2R2"/>
<dbReference type="Proteomes" id="UP000247811">
    <property type="component" value="Unassembled WGS sequence"/>
</dbReference>
<dbReference type="InterPro" id="IPR012373">
    <property type="entry name" value="Ferrdict_sens_TM"/>
</dbReference>
<dbReference type="InterPro" id="IPR032623">
    <property type="entry name" value="FecR_N"/>
</dbReference>
<keyword evidence="5" id="KW-1185">Reference proteome</keyword>
<proteinExistence type="predicted"/>
<reference evidence="4 5" key="1">
    <citation type="submission" date="2018-05" db="EMBL/GenBank/DDBJ databases">
        <title>Genomic Encyclopedia of Type Strains, Phase IV (KMG-IV): sequencing the most valuable type-strain genomes for metagenomic binning, comparative biology and taxonomic classification.</title>
        <authorList>
            <person name="Goeker M."/>
        </authorList>
    </citation>
    <scope>NUCLEOTIDE SEQUENCE [LARGE SCALE GENOMIC DNA]</scope>
    <source>
        <strain evidence="4 5">DSM 566</strain>
    </source>
</reference>
<dbReference type="InterPro" id="IPR006860">
    <property type="entry name" value="FecR"/>
</dbReference>
<evidence type="ECO:0000313" key="4">
    <source>
        <dbReference type="EMBL" id="PXW95159.1"/>
    </source>
</evidence>
<organism evidence="4 5">
    <name type="scientific">Sphaerotilus hippei</name>
    <dbReference type="NCBI Taxonomy" id="744406"/>
    <lineage>
        <taxon>Bacteria</taxon>
        <taxon>Pseudomonadati</taxon>
        <taxon>Pseudomonadota</taxon>
        <taxon>Betaproteobacteria</taxon>
        <taxon>Burkholderiales</taxon>
        <taxon>Sphaerotilaceae</taxon>
        <taxon>Sphaerotilus</taxon>
    </lineage>
</organism>
<dbReference type="Gene3D" id="2.60.120.1440">
    <property type="match status" value="1"/>
</dbReference>